<dbReference type="GO" id="GO:0016985">
    <property type="term" value="F:mannan endo-1,4-beta-mannosidase activity"/>
    <property type="evidence" value="ECO:0007669"/>
    <property type="project" value="UniProtKB-EC"/>
</dbReference>
<dbReference type="InterPro" id="IPR022790">
    <property type="entry name" value="GH26_dom"/>
</dbReference>
<keyword evidence="2 4" id="KW-0378">Hydrolase</keyword>
<feature type="domain" description="GH26" evidence="6">
    <location>
        <begin position="318"/>
        <end position="671"/>
    </location>
</feature>
<dbReference type="Gene3D" id="2.60.120.430">
    <property type="entry name" value="Galactose-binding lectin"/>
    <property type="match status" value="3"/>
</dbReference>
<dbReference type="RefSeq" id="WP_050753856.1">
    <property type="nucleotide sequence ID" value="NZ_LGTC01000001.1"/>
</dbReference>
<evidence type="ECO:0000256" key="1">
    <source>
        <dbReference type="ARBA" id="ARBA00007754"/>
    </source>
</evidence>
<evidence type="ECO:0000256" key="2">
    <source>
        <dbReference type="ARBA" id="ARBA00022801"/>
    </source>
</evidence>
<dbReference type="InterPro" id="IPR015295">
    <property type="entry name" value="CBM27"/>
</dbReference>
<evidence type="ECO:0000256" key="3">
    <source>
        <dbReference type="ARBA" id="ARBA00023295"/>
    </source>
</evidence>
<proteinExistence type="inferred from homology"/>
<dbReference type="InterPro" id="IPR005087">
    <property type="entry name" value="CBM11"/>
</dbReference>
<dbReference type="Gene3D" id="3.20.20.80">
    <property type="entry name" value="Glycosidases"/>
    <property type="match status" value="1"/>
</dbReference>
<feature type="region of interest" description="Disordered" evidence="5">
    <location>
        <begin position="274"/>
        <end position="301"/>
    </location>
</feature>
<dbReference type="PANTHER" id="PTHR40079">
    <property type="entry name" value="MANNAN ENDO-1,4-BETA-MANNOSIDASE E-RELATED"/>
    <property type="match status" value="1"/>
</dbReference>
<evidence type="ECO:0000313" key="7">
    <source>
        <dbReference type="EMBL" id="KNY29999.1"/>
    </source>
</evidence>
<dbReference type="EC" id="3.2.1.78" evidence="7"/>
<dbReference type="GO" id="GO:0008810">
    <property type="term" value="F:cellulase activity"/>
    <property type="evidence" value="ECO:0007669"/>
    <property type="project" value="InterPro"/>
</dbReference>
<reference evidence="8" key="1">
    <citation type="submission" date="2015-07" db="EMBL/GenBank/DDBJ databases">
        <title>Near-Complete Genome Sequence of the Cellulolytic Bacterium Bacteroides (Pseudobacteroides) cellulosolvens ATCC 35603.</title>
        <authorList>
            <person name="Dassa B."/>
            <person name="Utturkar S.M."/>
            <person name="Klingeman D.M."/>
            <person name="Hurt R.A."/>
            <person name="Keller M."/>
            <person name="Xu J."/>
            <person name="Reddy Y.H.K."/>
            <person name="Borovok I."/>
            <person name="Grinberg I.R."/>
            <person name="Lamed R."/>
            <person name="Zhivin O."/>
            <person name="Bayer E.A."/>
            <person name="Brown S.D."/>
        </authorList>
    </citation>
    <scope>NUCLEOTIDE SEQUENCE [LARGE SCALE GENOMIC DNA]</scope>
    <source>
        <strain evidence="8">DSM 2933</strain>
    </source>
</reference>
<dbReference type="InterPro" id="IPR017853">
    <property type="entry name" value="GH"/>
</dbReference>
<feature type="active site" description="Nucleophile" evidence="4">
    <location>
        <position position="589"/>
    </location>
</feature>
<feature type="compositionally biased region" description="Pro residues" evidence="5">
    <location>
        <begin position="281"/>
        <end position="291"/>
    </location>
</feature>
<comment type="similarity">
    <text evidence="1 4">Belongs to the glycosyl hydrolase 26 family.</text>
</comment>
<dbReference type="Gene3D" id="2.60.120.260">
    <property type="entry name" value="Galactose-binding domain-like"/>
    <property type="match status" value="1"/>
</dbReference>
<dbReference type="PROSITE" id="PS51764">
    <property type="entry name" value="GH26"/>
    <property type="match status" value="1"/>
</dbReference>
<keyword evidence="3 4" id="KW-0326">Glycosidase</keyword>
<dbReference type="PRINTS" id="PR00739">
    <property type="entry name" value="GLHYDRLASE26"/>
</dbReference>
<dbReference type="InterPro" id="IPR008979">
    <property type="entry name" value="Galactose-bd-like_sf"/>
</dbReference>
<dbReference type="PANTHER" id="PTHR40079:SF4">
    <property type="entry name" value="GH26 DOMAIN-CONTAINING PROTEIN-RELATED"/>
    <property type="match status" value="1"/>
</dbReference>
<dbReference type="SUPFAM" id="SSF51445">
    <property type="entry name" value="(Trans)glycosidases"/>
    <property type="match status" value="1"/>
</dbReference>
<organism evidence="7 8">
    <name type="scientific">Pseudobacteroides cellulosolvens ATCC 35603 = DSM 2933</name>
    <dbReference type="NCBI Taxonomy" id="398512"/>
    <lineage>
        <taxon>Bacteria</taxon>
        <taxon>Bacillati</taxon>
        <taxon>Bacillota</taxon>
        <taxon>Clostridia</taxon>
        <taxon>Eubacteriales</taxon>
        <taxon>Oscillospiraceae</taxon>
        <taxon>Pseudobacteroides</taxon>
    </lineage>
</organism>
<evidence type="ECO:0000313" key="8">
    <source>
        <dbReference type="Proteomes" id="UP000036923"/>
    </source>
</evidence>
<evidence type="ECO:0000259" key="6">
    <source>
        <dbReference type="PROSITE" id="PS51764"/>
    </source>
</evidence>
<dbReference type="SUPFAM" id="SSF49785">
    <property type="entry name" value="Galactose-binding domain-like"/>
    <property type="match status" value="3"/>
</dbReference>
<dbReference type="eggNOG" id="COG4124">
    <property type="taxonomic scope" value="Bacteria"/>
</dbReference>
<comment type="caution">
    <text evidence="7">The sequence shown here is derived from an EMBL/GenBank/DDBJ whole genome shotgun (WGS) entry which is preliminary data.</text>
</comment>
<evidence type="ECO:0000256" key="4">
    <source>
        <dbReference type="PROSITE-ProRule" id="PRU01100"/>
    </source>
</evidence>
<name>A0A0L6JW90_9FIRM</name>
<accession>A0A0L6JW90</accession>
<feature type="active site" description="Proton donor" evidence="4">
    <location>
        <position position="479"/>
    </location>
</feature>
<dbReference type="GO" id="GO:0006080">
    <property type="term" value="P:substituted mannan metabolic process"/>
    <property type="evidence" value="ECO:0007669"/>
    <property type="project" value="InterPro"/>
</dbReference>
<keyword evidence="8" id="KW-1185">Reference proteome</keyword>
<sequence>MTTTVKNGTKSLGVTYTDAWAALSIYSSQPIKTEGYDYISFFVNGGDSDKKLGFYIIRDAADDTSESPKINFTAKAGEWTEVKVKMSELANPETIQRINIQELSGAAQTPIYIDDLSLIGEAPIVKEKVMNIYQDSLPTGMQNWSWSTTADFASTAKVKEGTGAISVEYTDAWAALSLYSAQQIRPEGYDSIKFWINGGDSDKKLGFSIVRDAADETSESPKINFTAKAGEWIEITIKLSELASPETIQRINIQELSGSAQTPMYIDEIRLVGTTSGNEPKPTPIPDPNPGPRTDKAKISTSGYDVSPIDAVDAKATKETTSLFAALKGIGGKKLMFGQQHATTFGLTTGGSKDGTKSDVMNDVGAFPAVFGWDTLSIEGKESPGNTSLPVEENIKLLADVVKKAHATGGVITLSAHMPNFVTGGDFYDLNGNVVSHILPGGSKHNEYNKFLDNIATFAKSINDENGNLIPVIFRPFHENTGSWFWWGAAFCTPDQYIKLYRYTVDYLRDVKGVHNFLYAYSPSSTFSTEAEYLERYPGDAYVDVLGFDQYDDSGSMTSEANWMKSIVSRAELLTAMADKRGKVVTITETGIASGIKKENNVNKSWFTTLLNALKESAEAGKNKAAYMLVWANFDMNQFWVPYMHHSIYGNSELLQDFVNFYNDDFTVFSDTIDGFYGLDVDTVAEKSYMYISNLYDGSTVNGPYTVKAKVFEYDKKVSKVSLTAGNTELPMSKYTDGQYGVLWTPTIEQNGTKMDLTVTVLYDDDTMSKEKIKIKVMADIPLKQYTFDRELGNISYDGSYAPEGASATGAVSYDSNLKAVKVDSKFVDNDDGSDWTYQELKVKLSGINNDVDMSKVNKVAFDIILPESVKDTLFKPYTMALMPAEPGYKKYGEGALQLHLSDFKQDTVETGDYGKMYRYNVLVDLEDATATGLIMAFVAFDWNYEGPIYIDNVAFISGIKVKPADPTLVDDFEGYFNDNAELKNAYTPAGDTSTVSLVSHNLGKAVKFDYTIGGNGYSGIVKQLGGADWSTLNALSMNIKPDGLNQKMVVQIKANGIYFEVYPTFADTTEKNLILKFSDFTPAPWESEPNKAALMIDNLNDIEAIGIYVNQVDGFTGNGTLIMDDIKAVSVAS</sequence>
<dbReference type="Pfam" id="PF03425">
    <property type="entry name" value="CBM_11"/>
    <property type="match status" value="1"/>
</dbReference>
<dbReference type="STRING" id="398512.Bccel_5276"/>
<dbReference type="PATRIC" id="fig|398512.5.peg.5531"/>
<dbReference type="AlphaFoldDB" id="A0A0L6JW90"/>
<dbReference type="EMBL" id="LGTC01000001">
    <property type="protein sequence ID" value="KNY29999.1"/>
    <property type="molecule type" value="Genomic_DNA"/>
</dbReference>
<dbReference type="Proteomes" id="UP000036923">
    <property type="component" value="Unassembled WGS sequence"/>
</dbReference>
<evidence type="ECO:0000256" key="5">
    <source>
        <dbReference type="SAM" id="MobiDB-lite"/>
    </source>
</evidence>
<dbReference type="Pfam" id="PF02156">
    <property type="entry name" value="Glyco_hydro_26"/>
    <property type="match status" value="1"/>
</dbReference>
<protein>
    <submittedName>
        <fullName evidence="7">Mannan endo-1,4-beta-mannosidase</fullName>
        <ecNumber evidence="7">3.2.1.78</ecNumber>
    </submittedName>
</protein>
<dbReference type="eggNOG" id="COG3534">
    <property type="taxonomic scope" value="Bacteria"/>
</dbReference>
<gene>
    <name evidence="7" type="ORF">Bccel_5276</name>
</gene>
<dbReference type="InterPro" id="IPR000805">
    <property type="entry name" value="Glyco_hydro_26"/>
</dbReference>
<dbReference type="Pfam" id="PF09212">
    <property type="entry name" value="CBM27"/>
    <property type="match status" value="1"/>
</dbReference>
<dbReference type="GO" id="GO:0030245">
    <property type="term" value="P:cellulose catabolic process"/>
    <property type="evidence" value="ECO:0007669"/>
    <property type="project" value="InterPro"/>
</dbReference>